<dbReference type="InterPro" id="IPR002129">
    <property type="entry name" value="PyrdxlP-dep_de-COase"/>
</dbReference>
<evidence type="ECO:0000256" key="4">
    <source>
        <dbReference type="ARBA" id="ARBA00022898"/>
    </source>
</evidence>
<keyword evidence="4 6" id="KW-0663">Pyridoxal phosphate</keyword>
<dbReference type="EMBL" id="CP043494">
    <property type="protein sequence ID" value="WNG44542.1"/>
    <property type="molecule type" value="Genomic_DNA"/>
</dbReference>
<dbReference type="Gene3D" id="3.90.1150.10">
    <property type="entry name" value="Aspartate Aminotransferase, domain 1"/>
    <property type="match status" value="1"/>
</dbReference>
<dbReference type="Gene3D" id="3.40.640.10">
    <property type="entry name" value="Type I PLP-dependent aspartate aminotransferase-like (Major domain)"/>
    <property type="match status" value="1"/>
</dbReference>
<dbReference type="SUPFAM" id="SSF53383">
    <property type="entry name" value="PLP-dependent transferases"/>
    <property type="match status" value="1"/>
</dbReference>
<evidence type="ECO:0000256" key="5">
    <source>
        <dbReference type="ARBA" id="ARBA00023239"/>
    </source>
</evidence>
<evidence type="ECO:0000256" key="6">
    <source>
        <dbReference type="RuleBase" id="RU000382"/>
    </source>
</evidence>
<dbReference type="RefSeq" id="WP_395817564.1">
    <property type="nucleotide sequence ID" value="NZ_CP043494.1"/>
</dbReference>
<evidence type="ECO:0000256" key="3">
    <source>
        <dbReference type="ARBA" id="ARBA00022793"/>
    </source>
</evidence>
<comment type="similarity">
    <text evidence="2 6">Belongs to the group II decarboxylase family.</text>
</comment>
<keyword evidence="5 6" id="KW-0456">Lyase</keyword>
<dbReference type="PANTHER" id="PTHR11999:SF70">
    <property type="entry name" value="MIP05841P"/>
    <property type="match status" value="1"/>
</dbReference>
<reference evidence="7 8" key="1">
    <citation type="submission" date="2019-08" db="EMBL/GenBank/DDBJ databases">
        <title>Archangium and Cystobacter genomes.</title>
        <authorList>
            <person name="Chen I.-C.K."/>
            <person name="Wielgoss S."/>
        </authorList>
    </citation>
    <scope>NUCLEOTIDE SEQUENCE [LARGE SCALE GENOMIC DNA]</scope>
    <source>
        <strain evidence="7 8">Cbm 6</strain>
    </source>
</reference>
<sequence>MNLDFDLQRFRRLLELSSEQVLSLYGSLGERKVTHASSPQLIADRFSGPLPAEGREPEELLARDIPFIFGHSTLNISPRFFAYVMSGGSQVGILAELLGAALNVNHAKWHLASAAAEIERAVIRWLSEFIGYRADAGGALVSGGSEANLYCLRVARDEKAPGVREDGCRSARPLTLYASTETHSCITKSVEMLGIGSRHLRKVPVDSRFRVDVRKLEEHITQDLKAGLQPFCIIGNAGTVNSGAVDDLDTLADVASRYGLWFHVDGAYGAAAAAVDPTSEMFRGLERADSVALDPHKWLQVPFEAGCALVRDWASIRRSFSYAAPYLRAKSDSAEKWDWMGHTFQLSRGFRALKVWMQFQVYGSRKLKAVIEENVSLMRRLGAEIDRAHDFERMAPVPLSIVCFRYVPAHGPSLTDDELDRLNDRLLEECERRGEFFLTGTKLNGRTALRACLINHRTTEAETLGLLAHLRTLGEELTGAPGPERGAVSRSGSAR</sequence>
<dbReference type="InterPro" id="IPR015422">
    <property type="entry name" value="PyrdxlP-dep_Trfase_small"/>
</dbReference>
<evidence type="ECO:0000313" key="7">
    <source>
        <dbReference type="EMBL" id="WNG44542.1"/>
    </source>
</evidence>
<accession>A0ABY9WS28</accession>
<comment type="cofactor">
    <cofactor evidence="1 6">
        <name>pyridoxal 5'-phosphate</name>
        <dbReference type="ChEBI" id="CHEBI:597326"/>
    </cofactor>
</comment>
<dbReference type="Proteomes" id="UP001611383">
    <property type="component" value="Chromosome"/>
</dbReference>
<dbReference type="Pfam" id="PF00282">
    <property type="entry name" value="Pyridoxal_deC"/>
    <property type="match status" value="1"/>
</dbReference>
<gene>
    <name evidence="7" type="ORF">F0U60_10830</name>
</gene>
<dbReference type="InterPro" id="IPR015421">
    <property type="entry name" value="PyrdxlP-dep_Trfase_major"/>
</dbReference>
<evidence type="ECO:0000256" key="2">
    <source>
        <dbReference type="ARBA" id="ARBA00009533"/>
    </source>
</evidence>
<name>A0ABY9WS28_9BACT</name>
<dbReference type="PANTHER" id="PTHR11999">
    <property type="entry name" value="GROUP II PYRIDOXAL-5-PHOSPHATE DECARBOXYLASE"/>
    <property type="match status" value="1"/>
</dbReference>
<dbReference type="PRINTS" id="PR00800">
    <property type="entry name" value="YHDCRBOXLASE"/>
</dbReference>
<dbReference type="InterPro" id="IPR010977">
    <property type="entry name" value="Aromatic_deC"/>
</dbReference>
<proteinExistence type="inferred from homology"/>
<keyword evidence="8" id="KW-1185">Reference proteome</keyword>
<organism evidence="7 8">
    <name type="scientific">Archangium minus</name>
    <dbReference type="NCBI Taxonomy" id="83450"/>
    <lineage>
        <taxon>Bacteria</taxon>
        <taxon>Pseudomonadati</taxon>
        <taxon>Myxococcota</taxon>
        <taxon>Myxococcia</taxon>
        <taxon>Myxococcales</taxon>
        <taxon>Cystobacterineae</taxon>
        <taxon>Archangiaceae</taxon>
        <taxon>Archangium</taxon>
    </lineage>
</organism>
<keyword evidence="3" id="KW-0210">Decarboxylase</keyword>
<evidence type="ECO:0000256" key="1">
    <source>
        <dbReference type="ARBA" id="ARBA00001933"/>
    </source>
</evidence>
<protein>
    <submittedName>
        <fullName evidence="7">Pyridoxal-dependent decarboxylase</fullName>
    </submittedName>
</protein>
<evidence type="ECO:0000313" key="8">
    <source>
        <dbReference type="Proteomes" id="UP001611383"/>
    </source>
</evidence>
<dbReference type="InterPro" id="IPR015424">
    <property type="entry name" value="PyrdxlP-dep_Trfase"/>
</dbReference>